<accession>A0A653CGQ6</accession>
<evidence type="ECO:0008006" key="4">
    <source>
        <dbReference type="Google" id="ProtNLM"/>
    </source>
</evidence>
<keyword evidence="3" id="KW-1185">Reference proteome</keyword>
<feature type="transmembrane region" description="Helical" evidence="1">
    <location>
        <begin position="176"/>
        <end position="195"/>
    </location>
</feature>
<protein>
    <recommendedName>
        <fullName evidence="4">Coiled-coil domain-containing protein 51</fullName>
    </recommendedName>
</protein>
<keyword evidence="1" id="KW-0472">Membrane</keyword>
<organism evidence="2 3">
    <name type="scientific">Callosobruchus maculatus</name>
    <name type="common">Southern cowpea weevil</name>
    <name type="synonym">Pulse bruchid</name>
    <dbReference type="NCBI Taxonomy" id="64391"/>
    <lineage>
        <taxon>Eukaryota</taxon>
        <taxon>Metazoa</taxon>
        <taxon>Ecdysozoa</taxon>
        <taxon>Arthropoda</taxon>
        <taxon>Hexapoda</taxon>
        <taxon>Insecta</taxon>
        <taxon>Pterygota</taxon>
        <taxon>Neoptera</taxon>
        <taxon>Endopterygota</taxon>
        <taxon>Coleoptera</taxon>
        <taxon>Polyphaga</taxon>
        <taxon>Cucujiformia</taxon>
        <taxon>Chrysomeloidea</taxon>
        <taxon>Chrysomelidae</taxon>
        <taxon>Bruchinae</taxon>
        <taxon>Bruchini</taxon>
        <taxon>Callosobruchus</taxon>
    </lineage>
</organism>
<name>A0A653CGQ6_CALMS</name>
<evidence type="ECO:0000313" key="3">
    <source>
        <dbReference type="Proteomes" id="UP000410492"/>
    </source>
</evidence>
<dbReference type="PANTHER" id="PTHR28624">
    <property type="entry name" value="COILED-COIL DOMAIN-CONTAINING PROTEIN 51"/>
    <property type="match status" value="1"/>
</dbReference>
<dbReference type="AlphaFoldDB" id="A0A653CGQ6"/>
<dbReference type="Proteomes" id="UP000410492">
    <property type="component" value="Unassembled WGS sequence"/>
</dbReference>
<sequence length="302" mass="34914">MTTRLTSVVRLINNQKLDSLKKSIKLAVAEAPHYLDKIVKEENRKIIYDKLTHLNNWYTRIIGLEEVKLSQDKVTALQEQLLTTQEKRRHVGKQLAEVRKQSLELQDAIHKVKRTDDFEKFLDLMRQETEVLKLEKSIASTFQSYDQAERELFTAFTNAIRESHEKQRAQLEYTKYFGLVLSIAGSFLAFVYSTAGKRDLKKFIEEKMTALNMGANPLVFNFLEENRRTQQEVMLNREKLNEVVNVLNIYLRESSAVSNAQVSHLAQPAFQLQEIGEFRVDVAKVLIGMVCTYVVLKILSSV</sequence>
<dbReference type="PANTHER" id="PTHR28624:SF1">
    <property type="entry name" value="MITOCHONDRIAL POTASSIUM CHANNEL"/>
    <property type="match status" value="1"/>
</dbReference>
<gene>
    <name evidence="2" type="ORF">CALMAC_LOCUS8971</name>
</gene>
<reference evidence="2 3" key="1">
    <citation type="submission" date="2019-01" db="EMBL/GenBank/DDBJ databases">
        <authorList>
            <person name="Sayadi A."/>
        </authorList>
    </citation>
    <scope>NUCLEOTIDE SEQUENCE [LARGE SCALE GENOMIC DNA]</scope>
</reference>
<evidence type="ECO:0000313" key="2">
    <source>
        <dbReference type="EMBL" id="VEN47092.1"/>
    </source>
</evidence>
<dbReference type="OrthoDB" id="6243211at2759"/>
<dbReference type="InterPro" id="IPR037660">
    <property type="entry name" value="CCDC51"/>
</dbReference>
<dbReference type="EMBL" id="CAACVG010007796">
    <property type="protein sequence ID" value="VEN47092.1"/>
    <property type="molecule type" value="Genomic_DNA"/>
</dbReference>
<keyword evidence="1" id="KW-0812">Transmembrane</keyword>
<evidence type="ECO:0000256" key="1">
    <source>
        <dbReference type="SAM" id="Phobius"/>
    </source>
</evidence>
<keyword evidence="1" id="KW-1133">Transmembrane helix</keyword>
<proteinExistence type="predicted"/>